<name>A0ABV7GTB0_9RHOB</name>
<comment type="caution">
    <text evidence="1">The sequence shown here is derived from an EMBL/GenBank/DDBJ whole genome shotgun (WGS) entry which is preliminary data.</text>
</comment>
<reference evidence="2" key="1">
    <citation type="journal article" date="2019" name="Int. J. Syst. Evol. Microbiol.">
        <title>The Global Catalogue of Microorganisms (GCM) 10K type strain sequencing project: providing services to taxonomists for standard genome sequencing and annotation.</title>
        <authorList>
            <consortium name="The Broad Institute Genomics Platform"/>
            <consortium name="The Broad Institute Genome Sequencing Center for Infectious Disease"/>
            <person name="Wu L."/>
            <person name="Ma J."/>
        </authorList>
    </citation>
    <scope>NUCLEOTIDE SEQUENCE [LARGE SCALE GENOMIC DNA]</scope>
    <source>
        <strain evidence="2">KCTC 52366</strain>
    </source>
</reference>
<organism evidence="1 2">
    <name type="scientific">Psychromarinibacter halotolerans</name>
    <dbReference type="NCBI Taxonomy" id="1775175"/>
    <lineage>
        <taxon>Bacteria</taxon>
        <taxon>Pseudomonadati</taxon>
        <taxon>Pseudomonadota</taxon>
        <taxon>Alphaproteobacteria</taxon>
        <taxon>Rhodobacterales</taxon>
        <taxon>Paracoccaceae</taxon>
        <taxon>Psychromarinibacter</taxon>
    </lineage>
</organism>
<gene>
    <name evidence="1" type="ORF">ACFOGP_12700</name>
</gene>
<dbReference type="EMBL" id="JBHRTB010000010">
    <property type="protein sequence ID" value="MFC3143573.1"/>
    <property type="molecule type" value="Genomic_DNA"/>
</dbReference>
<sequence>MTTTYMLPFTALRSGLTNFVRRFGTSGYEDLFSLTDEQLAVRGYTREGLAKLSMSGRAWN</sequence>
<evidence type="ECO:0000313" key="1">
    <source>
        <dbReference type="EMBL" id="MFC3143573.1"/>
    </source>
</evidence>
<dbReference type="RefSeq" id="WP_275630858.1">
    <property type="nucleotide sequence ID" value="NZ_JARGYD010000001.1"/>
</dbReference>
<accession>A0ABV7GTB0</accession>
<dbReference type="Proteomes" id="UP001595632">
    <property type="component" value="Unassembled WGS sequence"/>
</dbReference>
<keyword evidence="2" id="KW-1185">Reference proteome</keyword>
<evidence type="ECO:0000313" key="2">
    <source>
        <dbReference type="Proteomes" id="UP001595632"/>
    </source>
</evidence>
<evidence type="ECO:0008006" key="3">
    <source>
        <dbReference type="Google" id="ProtNLM"/>
    </source>
</evidence>
<proteinExistence type="predicted"/>
<protein>
    <recommendedName>
        <fullName evidence="3">DUF1127 domain-containing protein</fullName>
    </recommendedName>
</protein>